<comment type="similarity">
    <text evidence="1">Belongs to the UPF0749 family.</text>
</comment>
<evidence type="ECO:0000313" key="4">
    <source>
        <dbReference type="Proteomes" id="UP001239215"/>
    </source>
</evidence>
<dbReference type="Gene3D" id="3.30.70.1880">
    <property type="entry name" value="Protein of unknown function DUF881"/>
    <property type="match status" value="1"/>
</dbReference>
<organism evidence="3 4">
    <name type="scientific">Nocardioides zeae</name>
    <dbReference type="NCBI Taxonomy" id="1457234"/>
    <lineage>
        <taxon>Bacteria</taxon>
        <taxon>Bacillati</taxon>
        <taxon>Actinomycetota</taxon>
        <taxon>Actinomycetes</taxon>
        <taxon>Propionibacteriales</taxon>
        <taxon>Nocardioidaceae</taxon>
        <taxon>Nocardioides</taxon>
    </lineage>
</organism>
<gene>
    <name evidence="3" type="ORF">QE405_003295</name>
</gene>
<dbReference type="InterPro" id="IPR010273">
    <property type="entry name" value="DUF881"/>
</dbReference>
<evidence type="ECO:0000256" key="1">
    <source>
        <dbReference type="ARBA" id="ARBA00009108"/>
    </source>
</evidence>
<sequence length="229" mass="24338">MVLLLSGGLFVTSALSSDGTDLRPGRYQDLAGLVSNEAAQAEALTERVNDLDREVQQLSEGLGDAQVDDLQSQVETLRAPAGLTEVAGSGVTITLSDAPLSVRESSDLNQNLHVVHQQDIQTVVNALWAGGAEAITIQGQRIVTTTGIKCQGNAILLQGIAYPQPYVISAIGDPTTLETAIDDDPTIDTYREQAADPRIAVGWEMQEDDDLVASEYRGLLDVQLAEPLG</sequence>
<evidence type="ECO:0000256" key="2">
    <source>
        <dbReference type="SAM" id="Coils"/>
    </source>
</evidence>
<dbReference type="EMBL" id="JAUTAN010000001">
    <property type="protein sequence ID" value="MDQ1106011.1"/>
    <property type="molecule type" value="Genomic_DNA"/>
</dbReference>
<dbReference type="Pfam" id="PF05949">
    <property type="entry name" value="DUF881"/>
    <property type="match status" value="1"/>
</dbReference>
<name>A0AAJ1X2M2_9ACTN</name>
<proteinExistence type="inferred from homology"/>
<comment type="caution">
    <text evidence="3">The sequence shown here is derived from an EMBL/GenBank/DDBJ whole genome shotgun (WGS) entry which is preliminary data.</text>
</comment>
<dbReference type="GO" id="GO:0005886">
    <property type="term" value="C:plasma membrane"/>
    <property type="evidence" value="ECO:0007669"/>
    <property type="project" value="TreeGrafter"/>
</dbReference>
<feature type="coiled-coil region" evidence="2">
    <location>
        <begin position="34"/>
        <end position="61"/>
    </location>
</feature>
<dbReference type="PANTHER" id="PTHR37313">
    <property type="entry name" value="UPF0749 PROTEIN RV1825"/>
    <property type="match status" value="1"/>
</dbReference>
<dbReference type="AlphaFoldDB" id="A0AAJ1X2M2"/>
<protein>
    <submittedName>
        <fullName evidence="3">Uncharacterized protein YlxW (UPF0749 family)</fullName>
    </submittedName>
</protein>
<keyword evidence="2" id="KW-0175">Coiled coil</keyword>
<dbReference type="PANTHER" id="PTHR37313:SF4">
    <property type="entry name" value="CONSERVED MEMBRANE PROTEIN-RELATED"/>
    <property type="match status" value="1"/>
</dbReference>
<dbReference type="RefSeq" id="WP_307202775.1">
    <property type="nucleotide sequence ID" value="NZ_JAUTAN010000001.1"/>
</dbReference>
<reference evidence="3" key="1">
    <citation type="submission" date="2023-07" db="EMBL/GenBank/DDBJ databases">
        <title>Functional and genomic diversity of the sorghum phyllosphere microbiome.</title>
        <authorList>
            <person name="Shade A."/>
        </authorList>
    </citation>
    <scope>NUCLEOTIDE SEQUENCE</scope>
    <source>
        <strain evidence="3">SORGH_AS_1067</strain>
    </source>
</reference>
<dbReference type="Proteomes" id="UP001239215">
    <property type="component" value="Unassembled WGS sequence"/>
</dbReference>
<accession>A0AAJ1X2M2</accession>
<evidence type="ECO:0000313" key="3">
    <source>
        <dbReference type="EMBL" id="MDQ1106011.1"/>
    </source>
</evidence>